<keyword evidence="5" id="KW-1185">Reference proteome</keyword>
<evidence type="ECO:0000259" key="3">
    <source>
        <dbReference type="PROSITE" id="PS50983"/>
    </source>
</evidence>
<dbReference type="OrthoDB" id="9816357at2"/>
<reference evidence="4 5" key="1">
    <citation type="submission" date="2018-11" db="EMBL/GenBank/DDBJ databases">
        <authorList>
            <person name="Criscuolo A."/>
        </authorList>
    </citation>
    <scope>NUCLEOTIDE SEQUENCE [LARGE SCALE GENOMIC DNA]</scope>
    <source>
        <strain evidence="4">ATB-66</strain>
    </source>
</reference>
<dbReference type="PANTHER" id="PTHR30535:SF35">
    <property type="entry name" value="PERIPLASMIC BINDING PROTEIN"/>
    <property type="match status" value="1"/>
</dbReference>
<organism evidence="4 5">
    <name type="scientific">Filibacter tadaridae</name>
    <dbReference type="NCBI Taxonomy" id="2483811"/>
    <lineage>
        <taxon>Bacteria</taxon>
        <taxon>Bacillati</taxon>
        <taxon>Bacillota</taxon>
        <taxon>Bacilli</taxon>
        <taxon>Bacillales</taxon>
        <taxon>Caryophanaceae</taxon>
        <taxon>Filibacter</taxon>
    </lineage>
</organism>
<dbReference type="RefSeq" id="WP_124069716.1">
    <property type="nucleotide sequence ID" value="NZ_CBCRXF010000006.1"/>
</dbReference>
<gene>
    <name evidence="4" type="ORF">FILTAD_01328</name>
</gene>
<dbReference type="Proteomes" id="UP000270468">
    <property type="component" value="Unassembled WGS sequence"/>
</dbReference>
<keyword evidence="2" id="KW-0732">Signal</keyword>
<sequence>MKREVVDHLGRTVTYEYPPKRIISLCPGITETLFVLQLENEIVGRTRFCIFPKDKVKNVPAVAGTKDIKLEAIHEVKPDLIIVEKEENTKEIVETLEQYYPVFVAEVQTVDEAYRMIRDMGQLTDREKQAVSLVESIQDRFESFPSVNGKRAAYVIWKKPYMVVGKDTYIQSILERMGFVNPFAQFEGRYPVVTAEDFQQAKLDYVLLASEPYPYKEKHKAEFQAIMPDTLPMLIDGEMFWYGAKMVEAVDYFKEQFHSL</sequence>
<dbReference type="InterPro" id="IPR054828">
    <property type="entry name" value="Vit_B12_bind_prot"/>
</dbReference>
<comment type="similarity">
    <text evidence="1">Belongs to the bacterial solute-binding protein 8 family.</text>
</comment>
<dbReference type="PANTHER" id="PTHR30535">
    <property type="entry name" value="VITAMIN B12-BINDING PROTEIN"/>
    <property type="match status" value="1"/>
</dbReference>
<evidence type="ECO:0000313" key="4">
    <source>
        <dbReference type="EMBL" id="VDC25854.1"/>
    </source>
</evidence>
<evidence type="ECO:0000256" key="1">
    <source>
        <dbReference type="ARBA" id="ARBA00008814"/>
    </source>
</evidence>
<protein>
    <submittedName>
        <fullName evidence="4">Vitamin B12-transporter protein BtuF</fullName>
    </submittedName>
</protein>
<proteinExistence type="inferred from homology"/>
<dbReference type="SUPFAM" id="SSF53807">
    <property type="entry name" value="Helical backbone' metal receptor"/>
    <property type="match status" value="1"/>
</dbReference>
<dbReference type="Pfam" id="PF01497">
    <property type="entry name" value="Peripla_BP_2"/>
    <property type="match status" value="1"/>
</dbReference>
<name>A0A3P5XE78_9BACL</name>
<dbReference type="InterPro" id="IPR050902">
    <property type="entry name" value="ABC_Transporter_SBP"/>
</dbReference>
<accession>A0A3P5XE78</accession>
<dbReference type="NCBIfam" id="NF038402">
    <property type="entry name" value="TroA_like"/>
    <property type="match status" value="1"/>
</dbReference>
<dbReference type="AlphaFoldDB" id="A0A3P5XE78"/>
<dbReference type="EMBL" id="UXAV01000036">
    <property type="protein sequence ID" value="VDC25854.1"/>
    <property type="molecule type" value="Genomic_DNA"/>
</dbReference>
<feature type="domain" description="Fe/B12 periplasmic-binding" evidence="3">
    <location>
        <begin position="21"/>
        <end position="260"/>
    </location>
</feature>
<evidence type="ECO:0000313" key="5">
    <source>
        <dbReference type="Proteomes" id="UP000270468"/>
    </source>
</evidence>
<dbReference type="PROSITE" id="PS50983">
    <property type="entry name" value="FE_B12_PBP"/>
    <property type="match status" value="1"/>
</dbReference>
<dbReference type="InterPro" id="IPR002491">
    <property type="entry name" value="ABC_transptr_periplasmic_BD"/>
</dbReference>
<dbReference type="Gene3D" id="3.40.50.1980">
    <property type="entry name" value="Nitrogenase molybdenum iron protein domain"/>
    <property type="match status" value="2"/>
</dbReference>
<evidence type="ECO:0000256" key="2">
    <source>
        <dbReference type="ARBA" id="ARBA00022729"/>
    </source>
</evidence>